<sequence>MPLPVPIIALPSDRPQMQPSIESTAPLQGSEITLLPRDIFLMILSYLHYIDVISCRRVSRSWNATFSNPCNLYPFLKWTFPLAREIRRHHQDKLLNNEHGIPPHDNHWRKLFNQISARYSHLYRGKPQSIERYKVWPNYTENIRPGSRLYPVPPWEVHSSHMVLKLDQIFEDCFWTYDNGLIVFVSHDDTCILLLDLETSKTFEVPFDLDDRVIRRIRLQHRLLVIEWAEANAFHWLNALDSVHRHFASSFDITSYPTGGWDIAFRNEWKLMFLGHPLSDRDRFYSSHNGTHYVLYTWQPNRSLYTSDEDAPIESLFVWDISEPSEYKPSTDPSSLHKPTSGPFAVARFSFRDLDFHSVRQRGIPKMIRLDIDSETSVLDIMESTSPDYETDPGNTSCYSHVQVTSIPFLGHGPSWRRDLKMPIPPYRGNTSMYNCSVRGCYPWHTCISEAIDEGAQVFFTLQTSIQSYTDFKRAPRFEVAIQAPHIDYRFSLLNPRFSSEIGWKGCIRGDERFVIGENDAQELVVLRFDR</sequence>
<dbReference type="OrthoDB" id="5334391at2759"/>
<evidence type="ECO:0000313" key="2">
    <source>
        <dbReference type="EMBL" id="KKZ60176.1"/>
    </source>
</evidence>
<dbReference type="Pfam" id="PF00646">
    <property type="entry name" value="F-box"/>
    <property type="match status" value="1"/>
</dbReference>
<dbReference type="PROSITE" id="PS50181">
    <property type="entry name" value="FBOX"/>
    <property type="match status" value="1"/>
</dbReference>
<dbReference type="CDD" id="cd09917">
    <property type="entry name" value="F-box_SF"/>
    <property type="match status" value="1"/>
</dbReference>
<gene>
    <name evidence="2" type="ORF">EMCG_05098</name>
</gene>
<evidence type="ECO:0000313" key="3">
    <source>
        <dbReference type="Proteomes" id="UP000034164"/>
    </source>
</evidence>
<reference evidence="3" key="1">
    <citation type="journal article" date="2015" name="PLoS Genet.">
        <title>The dynamic genome and transcriptome of the human fungal pathogen Blastomyces and close relative Emmonsia.</title>
        <authorList>
            <person name="Munoz J.F."/>
            <person name="Gauthier G.M."/>
            <person name="Desjardins C.A."/>
            <person name="Gallo J.E."/>
            <person name="Holder J."/>
            <person name="Sullivan T.D."/>
            <person name="Marty A.J."/>
            <person name="Carmen J.C."/>
            <person name="Chen Z."/>
            <person name="Ding L."/>
            <person name="Gujja S."/>
            <person name="Magrini V."/>
            <person name="Misas E."/>
            <person name="Mitreva M."/>
            <person name="Priest M."/>
            <person name="Saif S."/>
            <person name="Whiston E.A."/>
            <person name="Young S."/>
            <person name="Zeng Q."/>
            <person name="Goldman W.E."/>
            <person name="Mardis E.R."/>
            <person name="Taylor J.W."/>
            <person name="McEwen J.G."/>
            <person name="Clay O.K."/>
            <person name="Klein B.S."/>
            <person name="Cuomo C.A."/>
        </authorList>
    </citation>
    <scope>NUCLEOTIDE SEQUENCE [LARGE SCALE GENOMIC DNA]</scope>
    <source>
        <strain evidence="3">UAMH 3008</strain>
    </source>
</reference>
<feature type="domain" description="F-box" evidence="1">
    <location>
        <begin position="29"/>
        <end position="76"/>
    </location>
</feature>
<dbReference type="EMBL" id="LCZI01001578">
    <property type="protein sequence ID" value="KKZ60176.1"/>
    <property type="molecule type" value="Genomic_DNA"/>
</dbReference>
<dbReference type="InterPro" id="IPR036047">
    <property type="entry name" value="F-box-like_dom_sf"/>
</dbReference>
<dbReference type="VEuPathDB" id="FungiDB:EMCG_05098"/>
<dbReference type="InterPro" id="IPR001810">
    <property type="entry name" value="F-box_dom"/>
</dbReference>
<dbReference type="AlphaFoldDB" id="A0A0G2J6N2"/>
<dbReference type="Proteomes" id="UP000034164">
    <property type="component" value="Unassembled WGS sequence"/>
</dbReference>
<dbReference type="Gene3D" id="1.20.1280.50">
    <property type="match status" value="1"/>
</dbReference>
<dbReference type="SUPFAM" id="SSF81383">
    <property type="entry name" value="F-box domain"/>
    <property type="match status" value="1"/>
</dbReference>
<accession>A0A0G2J6N2</accession>
<comment type="caution">
    <text evidence="2">The sequence shown here is derived from an EMBL/GenBank/DDBJ whole genome shotgun (WGS) entry which is preliminary data.</text>
</comment>
<name>A0A0G2J6N2_9EURO</name>
<dbReference type="SMART" id="SM00256">
    <property type="entry name" value="FBOX"/>
    <property type="match status" value="1"/>
</dbReference>
<evidence type="ECO:0000259" key="1">
    <source>
        <dbReference type="PROSITE" id="PS50181"/>
    </source>
</evidence>
<organism evidence="2 3">
    <name type="scientific">[Emmonsia] crescens</name>
    <dbReference type="NCBI Taxonomy" id="73230"/>
    <lineage>
        <taxon>Eukaryota</taxon>
        <taxon>Fungi</taxon>
        <taxon>Dikarya</taxon>
        <taxon>Ascomycota</taxon>
        <taxon>Pezizomycotina</taxon>
        <taxon>Eurotiomycetes</taxon>
        <taxon>Eurotiomycetidae</taxon>
        <taxon>Onygenales</taxon>
        <taxon>Ajellomycetaceae</taxon>
        <taxon>Emergomyces</taxon>
    </lineage>
</organism>
<protein>
    <recommendedName>
        <fullName evidence="1">F-box domain-containing protein</fullName>
    </recommendedName>
</protein>
<proteinExistence type="predicted"/>